<keyword evidence="7 9" id="KW-1133">Transmembrane helix</keyword>
<proteinExistence type="inferred from homology"/>
<dbReference type="HOGENOM" id="CLU_1736486_0_0_2"/>
<dbReference type="SUPFAM" id="SSF103473">
    <property type="entry name" value="MFS general substrate transporter"/>
    <property type="match status" value="1"/>
</dbReference>
<comment type="similarity">
    <text evidence="2">Belongs to the major facilitator superfamily. Metabolite:H+ Symporter (MHS) family (TC 2.A.1.6) family.</text>
</comment>
<feature type="domain" description="Major facilitator superfamily (MFS) profile" evidence="10">
    <location>
        <begin position="1"/>
        <end position="150"/>
    </location>
</feature>
<evidence type="ECO:0000313" key="12">
    <source>
        <dbReference type="Proteomes" id="UP000009062"/>
    </source>
</evidence>
<evidence type="ECO:0000313" key="11">
    <source>
        <dbReference type="EMBL" id="AFA40003.1"/>
    </source>
</evidence>
<keyword evidence="12" id="KW-1185">Reference proteome</keyword>
<dbReference type="GO" id="GO:0015293">
    <property type="term" value="F:symporter activity"/>
    <property type="evidence" value="ECO:0007669"/>
    <property type="project" value="UniProtKB-KW"/>
</dbReference>
<evidence type="ECO:0000256" key="3">
    <source>
        <dbReference type="ARBA" id="ARBA00022448"/>
    </source>
</evidence>
<dbReference type="Pfam" id="PF07690">
    <property type="entry name" value="MFS_1"/>
    <property type="match status" value="1"/>
</dbReference>
<evidence type="ECO:0000256" key="4">
    <source>
        <dbReference type="ARBA" id="ARBA00022475"/>
    </source>
</evidence>
<evidence type="ECO:0000259" key="10">
    <source>
        <dbReference type="PROSITE" id="PS50850"/>
    </source>
</evidence>
<keyword evidence="8 9" id="KW-0472">Membrane</keyword>
<comment type="subcellular location">
    <subcellularLocation>
        <location evidence="1">Cell membrane</location>
        <topology evidence="1">Multi-pass membrane protein</topology>
    </subcellularLocation>
</comment>
<reference evidence="11 12" key="1">
    <citation type="journal article" date="2012" name="Stand. Genomic Sci.">
        <title>Complete genome sequence of Pyrobaculum oguniense.</title>
        <authorList>
            <person name="Bernick D.L."/>
            <person name="Karplus K."/>
            <person name="Lui L.M."/>
            <person name="Coker J.K."/>
            <person name="Murphy J.N."/>
            <person name="Chan P.P."/>
            <person name="Cozen A.E."/>
            <person name="Lowe T.M."/>
        </authorList>
    </citation>
    <scope>NUCLEOTIDE SEQUENCE [LARGE SCALE GENOMIC DNA]</scope>
    <source>
        <strain evidence="11 12">TE7</strain>
    </source>
</reference>
<keyword evidence="4" id="KW-1003">Cell membrane</keyword>
<feature type="transmembrane region" description="Helical" evidence="9">
    <location>
        <begin position="34"/>
        <end position="51"/>
    </location>
</feature>
<feature type="transmembrane region" description="Helical" evidence="9">
    <location>
        <begin position="98"/>
        <end position="119"/>
    </location>
</feature>
<dbReference type="Gene3D" id="1.20.1250.20">
    <property type="entry name" value="MFS general substrate transporter like domains"/>
    <property type="match status" value="1"/>
</dbReference>
<feature type="transmembrane region" description="Helical" evidence="9">
    <location>
        <begin position="126"/>
        <end position="144"/>
    </location>
</feature>
<dbReference type="InterPro" id="IPR005829">
    <property type="entry name" value="Sugar_transporter_CS"/>
</dbReference>
<dbReference type="PROSITE" id="PS00217">
    <property type="entry name" value="SUGAR_TRANSPORT_2"/>
    <property type="match status" value="1"/>
</dbReference>
<keyword evidence="3" id="KW-0813">Transport</keyword>
<dbReference type="InterPro" id="IPR020846">
    <property type="entry name" value="MFS_dom"/>
</dbReference>
<dbReference type="STRING" id="698757.Pogu_1976"/>
<feature type="transmembrane region" description="Helical" evidence="9">
    <location>
        <begin position="58"/>
        <end position="78"/>
    </location>
</feature>
<evidence type="ECO:0000256" key="2">
    <source>
        <dbReference type="ARBA" id="ARBA00008240"/>
    </source>
</evidence>
<dbReference type="InterPro" id="IPR011701">
    <property type="entry name" value="MFS"/>
</dbReference>
<accession>H6QCN5</accession>
<evidence type="ECO:0000256" key="9">
    <source>
        <dbReference type="SAM" id="Phobius"/>
    </source>
</evidence>
<name>H6QCN5_PYROT</name>
<feature type="transmembrane region" description="Helical" evidence="9">
    <location>
        <begin position="7"/>
        <end position="28"/>
    </location>
</feature>
<dbReference type="AlphaFoldDB" id="H6QCN5"/>
<evidence type="ECO:0000256" key="5">
    <source>
        <dbReference type="ARBA" id="ARBA00022692"/>
    </source>
</evidence>
<sequence length="150" mass="15780">MTATDKFSIIVLFAMFGLLGIIASGFVAERYGNILPIVASFILFIIAALLVHFGLSSLTGLAALAVLSGLAHGIVYTPEAAYLAELFPTLVRNTGVSASYQIGNTLIAGTALYVMTAILGFGRIWAGAYLAVLALLGLVGVIIYRPRWGQ</sequence>
<evidence type="ECO:0000256" key="8">
    <source>
        <dbReference type="ARBA" id="ARBA00023136"/>
    </source>
</evidence>
<dbReference type="eggNOG" id="arCOG02693">
    <property type="taxonomic scope" value="Archaea"/>
</dbReference>
<keyword evidence="5 9" id="KW-0812">Transmembrane</keyword>
<evidence type="ECO:0000256" key="6">
    <source>
        <dbReference type="ARBA" id="ARBA00022847"/>
    </source>
</evidence>
<dbReference type="PANTHER" id="PTHR43528:SF1">
    <property type="entry name" value="ALPHA-KETOGLUTARATE PERMEASE"/>
    <property type="match status" value="1"/>
</dbReference>
<protein>
    <submittedName>
        <fullName evidence="11">Major Facilitator Superfamily</fullName>
    </submittedName>
</protein>
<evidence type="ECO:0000256" key="7">
    <source>
        <dbReference type="ARBA" id="ARBA00022989"/>
    </source>
</evidence>
<dbReference type="PANTHER" id="PTHR43528">
    <property type="entry name" value="ALPHA-KETOGLUTARATE PERMEASE"/>
    <property type="match status" value="1"/>
</dbReference>
<dbReference type="GO" id="GO:0005886">
    <property type="term" value="C:plasma membrane"/>
    <property type="evidence" value="ECO:0007669"/>
    <property type="project" value="UniProtKB-SubCell"/>
</dbReference>
<gene>
    <name evidence="11" type="ordered locus">Pogu_1976</name>
</gene>
<evidence type="ECO:0000256" key="1">
    <source>
        <dbReference type="ARBA" id="ARBA00004651"/>
    </source>
</evidence>
<dbReference type="KEGG" id="pog:Pogu_1976"/>
<dbReference type="Proteomes" id="UP000009062">
    <property type="component" value="Chromosome"/>
</dbReference>
<keyword evidence="6" id="KW-0769">Symport</keyword>
<dbReference type="PROSITE" id="PS50850">
    <property type="entry name" value="MFS"/>
    <property type="match status" value="1"/>
</dbReference>
<dbReference type="InterPro" id="IPR036259">
    <property type="entry name" value="MFS_trans_sf"/>
</dbReference>
<dbReference type="InterPro" id="IPR051084">
    <property type="entry name" value="H+-coupled_symporters"/>
</dbReference>
<organism evidence="11 12">
    <name type="scientific">Pyrobaculum oguniense (strain DSM 13380 / JCM 10595 / TE7)</name>
    <dbReference type="NCBI Taxonomy" id="698757"/>
    <lineage>
        <taxon>Archaea</taxon>
        <taxon>Thermoproteota</taxon>
        <taxon>Thermoprotei</taxon>
        <taxon>Thermoproteales</taxon>
        <taxon>Thermoproteaceae</taxon>
        <taxon>Pyrobaculum</taxon>
    </lineage>
</organism>
<dbReference type="EMBL" id="CP003316">
    <property type="protein sequence ID" value="AFA40003.1"/>
    <property type="molecule type" value="Genomic_DNA"/>
</dbReference>